<dbReference type="PIRSF" id="PIRSF012702">
    <property type="entry name" value="UCP012702"/>
    <property type="match status" value="1"/>
</dbReference>
<accession>A0A562Q3I2</accession>
<organism evidence="5 6">
    <name type="scientific">Pseudoduganella flava</name>
    <dbReference type="NCBI Taxonomy" id="871742"/>
    <lineage>
        <taxon>Bacteria</taxon>
        <taxon>Pseudomonadati</taxon>
        <taxon>Pseudomonadota</taxon>
        <taxon>Betaproteobacteria</taxon>
        <taxon>Burkholderiales</taxon>
        <taxon>Oxalobacteraceae</taxon>
        <taxon>Telluria group</taxon>
        <taxon>Pseudoduganella</taxon>
    </lineage>
</organism>
<evidence type="ECO:0000259" key="3">
    <source>
        <dbReference type="Pfam" id="PF07364"/>
    </source>
</evidence>
<dbReference type="InterPro" id="IPR015995">
    <property type="entry name" value="MlrC_N"/>
</dbReference>
<name>A0A562Q3I2_9BURK</name>
<dbReference type="Pfam" id="PF07364">
    <property type="entry name" value="DUF1485"/>
    <property type="match status" value="1"/>
</dbReference>
<reference evidence="4 7" key="3">
    <citation type="submission" date="2019-12" db="EMBL/GenBank/DDBJ databases">
        <title>Draft Genome Sequences of Six Type Strains of the Genus Massilia.</title>
        <authorList>
            <person name="Miess H."/>
            <person name="Frediansyah A."/>
            <person name="Goeker M."/>
            <person name="Gross H."/>
        </authorList>
    </citation>
    <scope>NUCLEOTIDE SEQUENCE [LARGE SCALE GENOMIC DNA]</scope>
    <source>
        <strain evidence="4 7">DSM 26639</strain>
    </source>
</reference>
<proteinExistence type="inferred from homology"/>
<evidence type="ECO:0000313" key="7">
    <source>
        <dbReference type="Proteomes" id="UP000437862"/>
    </source>
</evidence>
<dbReference type="GO" id="GO:0006508">
    <property type="term" value="P:proteolysis"/>
    <property type="evidence" value="ECO:0007669"/>
    <property type="project" value="UniProtKB-KW"/>
</dbReference>
<protein>
    <recommendedName>
        <fullName evidence="1">Microcystinase C</fullName>
        <shortName evidence="1">MlrC</shortName>
    </recommendedName>
</protein>
<dbReference type="AlphaFoldDB" id="A0A562Q3I2"/>
<dbReference type="InterPro" id="IPR009197">
    <property type="entry name" value="MlrC"/>
</dbReference>
<comment type="function">
    <text evidence="1">Involved in peptidolytic degradation of cyclic heptapeptide hepatotoxin microcystin (MC).</text>
</comment>
<dbReference type="Proteomes" id="UP000315112">
    <property type="component" value="Unassembled WGS sequence"/>
</dbReference>
<reference evidence="5 6" key="1">
    <citation type="journal article" date="2015" name="Stand. Genomic Sci.">
        <title>Genomic Encyclopedia of Bacterial and Archaeal Type Strains, Phase III: the genomes of soil and plant-associated and newly described type strains.</title>
        <authorList>
            <person name="Whitman W.B."/>
            <person name="Woyke T."/>
            <person name="Klenk H.P."/>
            <person name="Zhou Y."/>
            <person name="Lilburn T.G."/>
            <person name="Beck B.J."/>
            <person name="De Vos P."/>
            <person name="Vandamme P."/>
            <person name="Eisen J.A."/>
            <person name="Garrity G."/>
            <person name="Hugenholtz P."/>
            <person name="Kyrpides N.C."/>
        </authorList>
    </citation>
    <scope>NUCLEOTIDE SEQUENCE [LARGE SCALE GENOMIC DNA]</scope>
    <source>
        <strain evidence="5 6">CGMCC 1.10685</strain>
    </source>
</reference>
<dbReference type="Proteomes" id="UP000437862">
    <property type="component" value="Chromosome"/>
</dbReference>
<comment type="similarity">
    <text evidence="1">Belongs to the peptidase M81 family.</text>
</comment>
<gene>
    <name evidence="4" type="ORF">GO485_21200</name>
    <name evidence="5" type="ORF">IP92_00258</name>
</gene>
<dbReference type="RefSeq" id="WP_145872720.1">
    <property type="nucleotide sequence ID" value="NZ_CP046904.1"/>
</dbReference>
<keyword evidence="1" id="KW-0645">Protease</keyword>
<keyword evidence="1" id="KW-0378">Hydrolase</keyword>
<evidence type="ECO:0000256" key="1">
    <source>
        <dbReference type="PIRNR" id="PIRNR012702"/>
    </source>
</evidence>
<dbReference type="GO" id="GO:0008237">
    <property type="term" value="F:metallopeptidase activity"/>
    <property type="evidence" value="ECO:0007669"/>
    <property type="project" value="UniProtKB-KW"/>
</dbReference>
<dbReference type="GO" id="GO:0046872">
    <property type="term" value="F:metal ion binding"/>
    <property type="evidence" value="ECO:0007669"/>
    <property type="project" value="UniProtKB-KW"/>
</dbReference>
<evidence type="ECO:0000313" key="6">
    <source>
        <dbReference type="Proteomes" id="UP000315112"/>
    </source>
</evidence>
<evidence type="ECO:0000313" key="4">
    <source>
        <dbReference type="EMBL" id="QGZ41330.1"/>
    </source>
</evidence>
<reference evidence="5" key="2">
    <citation type="submission" date="2019-07" db="EMBL/GenBank/DDBJ databases">
        <authorList>
            <person name="Whitman W."/>
            <person name="Huntemann M."/>
            <person name="Clum A."/>
            <person name="Pillay M."/>
            <person name="Palaniappan K."/>
            <person name="Varghese N."/>
            <person name="Mikhailova N."/>
            <person name="Stamatis D."/>
            <person name="Reddy T."/>
            <person name="Daum C."/>
            <person name="Shapiro N."/>
            <person name="Ivanova N."/>
            <person name="Kyrpides N."/>
            <person name="Woyke T."/>
        </authorList>
    </citation>
    <scope>NUCLEOTIDE SEQUENCE</scope>
    <source>
        <strain evidence="5">CGMCC 1.10685</strain>
    </source>
</reference>
<comment type="cofactor">
    <cofactor evidence="1">
        <name>Zn(2+)</name>
        <dbReference type="ChEBI" id="CHEBI:29105"/>
    </cofactor>
    <text evidence="1">Binds 1 zinc ion per subunit.</text>
</comment>
<sequence>MHIFLAALAHETNSFSPIPTTLRAFGEGILYRPRDGGAQRAEALGFPGYGLLLETASVHGDTVTCGLCAWAQPGGPVARAVYESLRDELLGQLAAAGPVDAVFLVLHGAMIAHGYPDCEGDLLERVRALVGPGVPVGALLDLHATLTPRMLASGAVLVACKEYPHTDYLARTRELHGILARMVARTCRPDALMHKVPMLGIFGTGEGPMRALVDDVLRREQTPGILSISLIHGFPWSDTADTGAAVLVLFEAGHDAAARATAAALAQTFFALREVGAHGALNVRDAVDAALAAGDKGLVVLADSADNPGGGAACDSTWVLRELIDRGVQGAALGMLWDPLAVQLASDAGVGAELRLRIGGKVGEGSGPPVDVRATVTAVRHDARQHGLAGKFTEALGDAVALRVGGIDVVLNTRRQQVFSPECFTELGIDLAAKRLVVVKSTRHFRAGFDPIAATTIICDAPGALNSDLARLPYVHLARPIWPLDKAMEVHHA</sequence>
<dbReference type="OrthoDB" id="5288421at2"/>
<feature type="domain" description="Microcystin LR degradation protein MlrC N-terminal" evidence="3">
    <location>
        <begin position="3"/>
        <end position="290"/>
    </location>
</feature>
<dbReference type="Pfam" id="PF07171">
    <property type="entry name" value="MlrC_C"/>
    <property type="match status" value="1"/>
</dbReference>
<evidence type="ECO:0000313" key="5">
    <source>
        <dbReference type="EMBL" id="TWI51274.1"/>
    </source>
</evidence>
<keyword evidence="1" id="KW-0482">Metalloprotease</keyword>
<keyword evidence="1" id="KW-0479">Metal-binding</keyword>
<keyword evidence="7" id="KW-1185">Reference proteome</keyword>
<dbReference type="EMBL" id="VLKW01000001">
    <property type="protein sequence ID" value="TWI51274.1"/>
    <property type="molecule type" value="Genomic_DNA"/>
</dbReference>
<evidence type="ECO:0000259" key="2">
    <source>
        <dbReference type="Pfam" id="PF07171"/>
    </source>
</evidence>
<dbReference type="EMBL" id="CP046904">
    <property type="protein sequence ID" value="QGZ41330.1"/>
    <property type="molecule type" value="Genomic_DNA"/>
</dbReference>
<dbReference type="InterPro" id="IPR010799">
    <property type="entry name" value="MlrC_C"/>
</dbReference>
<feature type="domain" description="Microcystin LR degradation protein MlrC C-terminal" evidence="2">
    <location>
        <begin position="301"/>
        <end position="475"/>
    </location>
</feature>